<dbReference type="Gene3D" id="3.40.50.10300">
    <property type="entry name" value="CoaB-like"/>
    <property type="match status" value="1"/>
</dbReference>
<feature type="domain" description="DNA/pantothenate metabolism flavoprotein C-terminal" evidence="6">
    <location>
        <begin position="189"/>
        <end position="399"/>
    </location>
</feature>
<name>A0ABW3NBC7_9FLAO</name>
<dbReference type="EC" id="6.3.2.5" evidence="3"/>
<feature type="binding site" evidence="3">
    <location>
        <position position="283"/>
    </location>
    <ligand>
        <name>CTP</name>
        <dbReference type="ChEBI" id="CHEBI:37563"/>
    </ligand>
</feature>
<evidence type="ECO:0000256" key="1">
    <source>
        <dbReference type="ARBA" id="ARBA00022793"/>
    </source>
</evidence>
<keyword evidence="1 3" id="KW-0210">Decarboxylase</keyword>
<dbReference type="Gene3D" id="3.40.50.1950">
    <property type="entry name" value="Flavin prenyltransferase-like"/>
    <property type="match status" value="1"/>
</dbReference>
<keyword evidence="8" id="KW-1185">Reference proteome</keyword>
<feature type="binding site" evidence="3">
    <location>
        <position position="345"/>
    </location>
    <ligand>
        <name>CTP</name>
        <dbReference type="ChEBI" id="CHEBI:37563"/>
    </ligand>
</feature>
<comment type="cofactor">
    <cofactor evidence="3">
        <name>FMN</name>
        <dbReference type="ChEBI" id="CHEBI:58210"/>
    </cofactor>
    <text evidence="3">Binds 1 FMN per subunit.</text>
</comment>
<dbReference type="InterPro" id="IPR036551">
    <property type="entry name" value="Flavin_trans-like"/>
</dbReference>
<keyword evidence="3" id="KW-0479">Metal-binding</keyword>
<dbReference type="GO" id="GO:0004633">
    <property type="term" value="F:phosphopantothenoylcysteine decarboxylase activity"/>
    <property type="evidence" value="ECO:0007669"/>
    <property type="project" value="UniProtKB-EC"/>
</dbReference>
<dbReference type="InterPro" id="IPR003382">
    <property type="entry name" value="Flavoprotein"/>
</dbReference>
<comment type="cofactor">
    <cofactor evidence="3">
        <name>Mg(2+)</name>
        <dbReference type="ChEBI" id="CHEBI:18420"/>
    </cofactor>
</comment>
<evidence type="ECO:0000256" key="4">
    <source>
        <dbReference type="RuleBase" id="RU364078"/>
    </source>
</evidence>
<accession>A0ABW3NBC7</accession>
<dbReference type="InterPro" id="IPR005252">
    <property type="entry name" value="CoaBC"/>
</dbReference>
<evidence type="ECO:0000256" key="2">
    <source>
        <dbReference type="ARBA" id="ARBA00023239"/>
    </source>
</evidence>
<feature type="domain" description="Flavoprotein" evidence="5">
    <location>
        <begin position="7"/>
        <end position="180"/>
    </location>
</feature>
<keyword evidence="3 4" id="KW-0288">FMN</keyword>
<feature type="region of interest" description="Phosphopantothenoylcysteine decarboxylase" evidence="3">
    <location>
        <begin position="1"/>
        <end position="193"/>
    </location>
</feature>
<comment type="function">
    <text evidence="4">Catalyzes two steps in the biosynthesis of coenzyme A. In the first step cysteine is conjugated to 4'-phosphopantothenate to form 4-phosphopantothenoylcysteine, in the latter compound is decarboxylated to form 4'-phosphopantotheine.</text>
</comment>
<dbReference type="InterPro" id="IPR035929">
    <property type="entry name" value="CoaB-like_sf"/>
</dbReference>
<dbReference type="SUPFAM" id="SSF102645">
    <property type="entry name" value="CoaB-like"/>
    <property type="match status" value="1"/>
</dbReference>
<dbReference type="Pfam" id="PF02441">
    <property type="entry name" value="Flavoprotein"/>
    <property type="match status" value="1"/>
</dbReference>
<dbReference type="NCBIfam" id="TIGR00521">
    <property type="entry name" value="coaBC_dfp"/>
    <property type="match status" value="1"/>
</dbReference>
<reference evidence="8" key="1">
    <citation type="journal article" date="2019" name="Int. J. Syst. Evol. Microbiol.">
        <title>The Global Catalogue of Microorganisms (GCM) 10K type strain sequencing project: providing services to taxonomists for standard genome sequencing and annotation.</title>
        <authorList>
            <consortium name="The Broad Institute Genomics Platform"/>
            <consortium name="The Broad Institute Genome Sequencing Center for Infectious Disease"/>
            <person name="Wu L."/>
            <person name="Ma J."/>
        </authorList>
    </citation>
    <scope>NUCLEOTIDE SEQUENCE [LARGE SCALE GENOMIC DNA]</scope>
    <source>
        <strain evidence="8">CCUG 62215</strain>
    </source>
</reference>
<comment type="catalytic activity">
    <reaction evidence="3 4">
        <text>(R)-4'-phosphopantothenate + L-cysteine + CTP = N-[(R)-4-phosphopantothenoyl]-L-cysteine + CMP + diphosphate + H(+)</text>
        <dbReference type="Rhea" id="RHEA:19397"/>
        <dbReference type="ChEBI" id="CHEBI:10986"/>
        <dbReference type="ChEBI" id="CHEBI:15378"/>
        <dbReference type="ChEBI" id="CHEBI:33019"/>
        <dbReference type="ChEBI" id="CHEBI:35235"/>
        <dbReference type="ChEBI" id="CHEBI:37563"/>
        <dbReference type="ChEBI" id="CHEBI:59458"/>
        <dbReference type="ChEBI" id="CHEBI:60377"/>
        <dbReference type="EC" id="6.3.2.5"/>
    </reaction>
</comment>
<keyword evidence="3" id="KW-0460">Magnesium</keyword>
<dbReference type="PANTHER" id="PTHR14359:SF6">
    <property type="entry name" value="PHOSPHOPANTOTHENOYLCYSTEINE DECARBOXYLASE"/>
    <property type="match status" value="1"/>
</dbReference>
<keyword evidence="3 4" id="KW-0285">Flavoprotein</keyword>
<comment type="pathway">
    <text evidence="3 4">Cofactor biosynthesis; coenzyme A biosynthesis; CoA from (R)-pantothenate: step 2/5.</text>
</comment>
<dbReference type="InterPro" id="IPR007085">
    <property type="entry name" value="DNA/pantothenate-metab_flavo_C"/>
</dbReference>
<comment type="function">
    <text evidence="3">Catalyzes two sequential steps in the biosynthesis of coenzyme A. In the first step cysteine is conjugated to 4'-phosphopantothenate to form 4-phosphopantothenoylcysteine. In the second step the latter compound is decarboxylated to form 4'-phosphopantotheine.</text>
</comment>
<dbReference type="RefSeq" id="WP_386130881.1">
    <property type="nucleotide sequence ID" value="NZ_JBHTJL010000012.1"/>
</dbReference>
<dbReference type="HAMAP" id="MF_02225">
    <property type="entry name" value="CoaBC"/>
    <property type="match status" value="1"/>
</dbReference>
<gene>
    <name evidence="3 7" type="primary">coaBC</name>
    <name evidence="7" type="ORF">ACFQ1Q_10330</name>
</gene>
<comment type="catalytic activity">
    <reaction evidence="3 4">
        <text>N-[(R)-4-phosphopantothenoyl]-L-cysteine + H(+) = (R)-4'-phosphopantetheine + CO2</text>
        <dbReference type="Rhea" id="RHEA:16793"/>
        <dbReference type="ChEBI" id="CHEBI:15378"/>
        <dbReference type="ChEBI" id="CHEBI:16526"/>
        <dbReference type="ChEBI" id="CHEBI:59458"/>
        <dbReference type="ChEBI" id="CHEBI:61723"/>
        <dbReference type="EC" id="4.1.1.36"/>
    </reaction>
</comment>
<protein>
    <recommendedName>
        <fullName evidence="3">Coenzyme A biosynthesis bifunctional protein CoaBC</fullName>
    </recommendedName>
    <alternativeName>
        <fullName evidence="3">DNA/pantothenate metabolism flavoprotein</fullName>
    </alternativeName>
    <alternativeName>
        <fullName evidence="3">Phosphopantothenoylcysteine synthetase/decarboxylase</fullName>
        <shortName evidence="3">PPCS-PPCDC</shortName>
    </alternativeName>
    <domain>
        <recommendedName>
            <fullName evidence="3">Phosphopantothenoylcysteine decarboxylase</fullName>
            <shortName evidence="3">PPC decarboxylase</shortName>
            <shortName evidence="3">PPC-DC</shortName>
            <ecNumber evidence="3">4.1.1.36</ecNumber>
        </recommendedName>
        <alternativeName>
            <fullName evidence="3">CoaC</fullName>
        </alternativeName>
    </domain>
    <domain>
        <recommendedName>
            <fullName evidence="3">Phosphopantothenate--cysteine ligase</fullName>
            <ecNumber evidence="3">6.3.2.5</ecNumber>
        </recommendedName>
        <alternativeName>
            <fullName evidence="3">CoaB</fullName>
        </alternativeName>
        <alternativeName>
            <fullName evidence="3">Phosphopantothenoylcysteine synthetase</fullName>
            <shortName evidence="3">PPC synthetase</shortName>
            <shortName evidence="3">PPC-S</shortName>
        </alternativeName>
    </domain>
</protein>
<dbReference type="EC" id="4.1.1.36" evidence="3"/>
<dbReference type="Pfam" id="PF04127">
    <property type="entry name" value="DFP"/>
    <property type="match status" value="1"/>
</dbReference>
<comment type="similarity">
    <text evidence="3 4">In the N-terminal section; belongs to the HFCD (homo-oligomeric flavin containing Cys decarboxylase) superfamily.</text>
</comment>
<dbReference type="SUPFAM" id="SSF52507">
    <property type="entry name" value="Homo-oligomeric flavin-containing Cys decarboxylases, HFCD"/>
    <property type="match status" value="1"/>
</dbReference>
<evidence type="ECO:0000256" key="3">
    <source>
        <dbReference type="HAMAP-Rule" id="MF_02225"/>
    </source>
</evidence>
<keyword evidence="3" id="KW-0511">Multifunctional enzyme</keyword>
<comment type="caution">
    <text evidence="3">Lacks conserved residue(s) required for the propagation of feature annotation.</text>
</comment>
<evidence type="ECO:0000259" key="6">
    <source>
        <dbReference type="Pfam" id="PF04127"/>
    </source>
</evidence>
<dbReference type="GO" id="GO:0004632">
    <property type="term" value="F:phosphopantothenate--cysteine ligase activity"/>
    <property type="evidence" value="ECO:0007669"/>
    <property type="project" value="UniProtKB-EC"/>
</dbReference>
<feature type="binding site" evidence="3">
    <location>
        <position position="327"/>
    </location>
    <ligand>
        <name>CTP</name>
        <dbReference type="ChEBI" id="CHEBI:37563"/>
    </ligand>
</feature>
<comment type="pathway">
    <text evidence="3 4">Cofactor biosynthesis; coenzyme A biosynthesis; CoA from (R)-pantothenate: step 3/5.</text>
</comment>
<evidence type="ECO:0000313" key="8">
    <source>
        <dbReference type="Proteomes" id="UP001597013"/>
    </source>
</evidence>
<dbReference type="PANTHER" id="PTHR14359">
    <property type="entry name" value="HOMO-OLIGOMERIC FLAVIN CONTAINING CYS DECARBOXYLASE FAMILY"/>
    <property type="match status" value="1"/>
</dbReference>
<keyword evidence="2 3" id="KW-0456">Lyase</keyword>
<feature type="binding site" evidence="3">
    <location>
        <position position="341"/>
    </location>
    <ligand>
        <name>CTP</name>
        <dbReference type="ChEBI" id="CHEBI:37563"/>
    </ligand>
</feature>
<organism evidence="7 8">
    <name type="scientific">Winogradskyella litorisediminis</name>
    <dbReference type="NCBI Taxonomy" id="1156618"/>
    <lineage>
        <taxon>Bacteria</taxon>
        <taxon>Pseudomonadati</taxon>
        <taxon>Bacteroidota</taxon>
        <taxon>Flavobacteriia</taxon>
        <taxon>Flavobacteriales</taxon>
        <taxon>Flavobacteriaceae</taxon>
        <taxon>Winogradskyella</taxon>
    </lineage>
</organism>
<sequence length="403" mass="43718">MSILRDKNILLGVTAGIAAYKTAHLVRQFIKAGAKIKVVMTPASKDFITPLTLSTLSKNPVFSSFTNEEDDEAVWNNHVELGLWADLFVIAPATANTMSKMVNGTCDNLLLATYLSAKCPVYFAPAMDLDMYKHQSTKHSFKKLASFGNTMIPATSGELASGLVGEGRMAEPEDIVSFIESDILSQLPLKGKKVLITAGPTYEAIDPVRFIGNHSSGKMGFEIAKAAANLGAEVILVSGPTKESVSHSLIDVKSVISAQDMYDEVHRYYKTSDIAILSAAVADYKPKDVAAQKIKKAGETLTLELEKTKDILKSLGAEKRHQFLVGFALETNNELEHAKGKLQSKNLDLIVLNSLRDKGAGFGVSTNKVTFITKSNEVIENDLKSKADVAKDLLQLILKQINA</sequence>
<keyword evidence="3 4" id="KW-0436">Ligase</keyword>
<comment type="caution">
    <text evidence="7">The sequence shown here is derived from an EMBL/GenBank/DDBJ whole genome shotgun (WGS) entry which is preliminary data.</text>
</comment>
<dbReference type="EMBL" id="JBHTJL010000012">
    <property type="protein sequence ID" value="MFD1063641.1"/>
    <property type="molecule type" value="Genomic_DNA"/>
</dbReference>
<proteinExistence type="inferred from homology"/>
<evidence type="ECO:0000313" key="7">
    <source>
        <dbReference type="EMBL" id="MFD1063641.1"/>
    </source>
</evidence>
<feature type="region of interest" description="Phosphopantothenate--cysteine ligase" evidence="3">
    <location>
        <begin position="194"/>
        <end position="403"/>
    </location>
</feature>
<comment type="similarity">
    <text evidence="3 4">In the C-terminal section; belongs to the PPC synthetase family.</text>
</comment>
<evidence type="ECO:0000259" key="5">
    <source>
        <dbReference type="Pfam" id="PF02441"/>
    </source>
</evidence>
<feature type="binding site" evidence="3">
    <location>
        <position position="293"/>
    </location>
    <ligand>
        <name>CTP</name>
        <dbReference type="ChEBI" id="CHEBI:37563"/>
    </ligand>
</feature>
<dbReference type="Proteomes" id="UP001597013">
    <property type="component" value="Unassembled WGS sequence"/>
</dbReference>